<feature type="repeat" description="WD" evidence="1">
    <location>
        <begin position="278"/>
        <end position="310"/>
    </location>
</feature>
<dbReference type="InterPro" id="IPR015943">
    <property type="entry name" value="WD40/YVTN_repeat-like_dom_sf"/>
</dbReference>
<dbReference type="InterPro" id="IPR042238">
    <property type="entry name" value="Rad28/ERCC8/Ckn1/ATCSA-1"/>
</dbReference>
<feature type="repeat" description="WD" evidence="1">
    <location>
        <begin position="158"/>
        <end position="193"/>
    </location>
</feature>
<evidence type="ECO:0000313" key="3">
    <source>
        <dbReference type="EMBL" id="KAG2444755.1"/>
    </source>
</evidence>
<proteinExistence type="predicted"/>
<feature type="repeat" description="WD" evidence="1">
    <location>
        <begin position="366"/>
        <end position="398"/>
    </location>
</feature>
<name>A0A836B187_CHLIN</name>
<dbReference type="PROSITE" id="PS50294">
    <property type="entry name" value="WD_REPEATS_REGION"/>
    <property type="match status" value="2"/>
</dbReference>
<reference evidence="3" key="1">
    <citation type="journal article" date="2020" name="bioRxiv">
        <title>Comparative genomics of Chlamydomonas.</title>
        <authorList>
            <person name="Craig R.J."/>
            <person name="Hasan A.R."/>
            <person name="Ness R.W."/>
            <person name="Keightley P.D."/>
        </authorList>
    </citation>
    <scope>NUCLEOTIDE SEQUENCE</scope>
    <source>
        <strain evidence="3">SAG 7.73</strain>
    </source>
</reference>
<gene>
    <name evidence="3" type="ORF">HXX76_001499</name>
</gene>
<dbReference type="PANTHER" id="PTHR46202:SF1">
    <property type="entry name" value="DNA EXCISION REPAIR PROTEIN ERCC-8"/>
    <property type="match status" value="1"/>
</dbReference>
<dbReference type="PROSITE" id="PS50082">
    <property type="entry name" value="WD_REPEATS_2"/>
    <property type="match status" value="4"/>
</dbReference>
<sequence length="436" mass="46119">MSQLRLSDSRTFANNAFQGGVTCMDLDKVEDRFLLAGGADTTLALFDTHTGSEQAVTTMKPLFSLRRQNSPHAHKFMVSSVAWYPVDTGLFVTGSHDCFAKVWDTNAAEVVASFQLPKKVTSVAMSYVSTSHCLIACGCEDTNLRLCDPTSGAITHVFHGHRESIWVAAWATHAEYELLSGDGAGQVRVWDVRRAGCRAVLDQYATQRPARGPPGGSAELDAPPPFVPAPKKQRRGLGGWTGSLAGSASAPALLAADDMPPGSPGAVAAAGRMKESALRAHRGGVTALLPCPDGLSLLTAGTDGRMRLWDAASRINRLVGYEGTHNRALRARTIAVTEDARAVFYPTGSSINVYEVDSGRLLAGLQGGHTESINCVQYNPAGELYSGGNDHRIAVWSLAGLDTPLDDVEDEGGAEGEGGGGRQEDRGGGGGMRGYY</sequence>
<dbReference type="Pfam" id="PF00400">
    <property type="entry name" value="WD40"/>
    <property type="match status" value="4"/>
</dbReference>
<dbReference type="SMART" id="SM00320">
    <property type="entry name" value="WD40"/>
    <property type="match status" value="6"/>
</dbReference>
<feature type="repeat" description="WD" evidence="1">
    <location>
        <begin position="71"/>
        <end position="113"/>
    </location>
</feature>
<feature type="region of interest" description="Disordered" evidence="2">
    <location>
        <begin position="205"/>
        <end position="241"/>
    </location>
</feature>
<dbReference type="GO" id="GO:0031464">
    <property type="term" value="C:Cul4A-RING E3 ubiquitin ligase complex"/>
    <property type="evidence" value="ECO:0007669"/>
    <property type="project" value="TreeGrafter"/>
</dbReference>
<dbReference type="GO" id="GO:0006283">
    <property type="term" value="P:transcription-coupled nucleotide-excision repair"/>
    <property type="evidence" value="ECO:0007669"/>
    <property type="project" value="InterPro"/>
</dbReference>
<evidence type="ECO:0000256" key="2">
    <source>
        <dbReference type="SAM" id="MobiDB-lite"/>
    </source>
</evidence>
<dbReference type="EMBL" id="JAEHOC010000002">
    <property type="protein sequence ID" value="KAG2444755.1"/>
    <property type="molecule type" value="Genomic_DNA"/>
</dbReference>
<dbReference type="OrthoDB" id="361494at2759"/>
<dbReference type="GO" id="GO:0043161">
    <property type="term" value="P:proteasome-mediated ubiquitin-dependent protein catabolic process"/>
    <property type="evidence" value="ECO:0007669"/>
    <property type="project" value="TreeGrafter"/>
</dbReference>
<dbReference type="AlphaFoldDB" id="A0A836B187"/>
<dbReference type="InterPro" id="IPR001680">
    <property type="entry name" value="WD40_rpt"/>
</dbReference>
<dbReference type="GO" id="GO:0000209">
    <property type="term" value="P:protein polyubiquitination"/>
    <property type="evidence" value="ECO:0007669"/>
    <property type="project" value="TreeGrafter"/>
</dbReference>
<organism evidence="3 4">
    <name type="scientific">Chlamydomonas incerta</name>
    <dbReference type="NCBI Taxonomy" id="51695"/>
    <lineage>
        <taxon>Eukaryota</taxon>
        <taxon>Viridiplantae</taxon>
        <taxon>Chlorophyta</taxon>
        <taxon>core chlorophytes</taxon>
        <taxon>Chlorophyceae</taxon>
        <taxon>CS clade</taxon>
        <taxon>Chlamydomonadales</taxon>
        <taxon>Chlamydomonadaceae</taxon>
        <taxon>Chlamydomonas</taxon>
    </lineage>
</organism>
<accession>A0A836B187</accession>
<keyword evidence="4" id="KW-1185">Reference proteome</keyword>
<feature type="region of interest" description="Disordered" evidence="2">
    <location>
        <begin position="406"/>
        <end position="436"/>
    </location>
</feature>
<protein>
    <submittedName>
        <fullName evidence="3">Uncharacterized protein</fullName>
    </submittedName>
</protein>
<evidence type="ECO:0000256" key="1">
    <source>
        <dbReference type="PROSITE-ProRule" id="PRU00221"/>
    </source>
</evidence>
<dbReference type="SUPFAM" id="SSF50978">
    <property type="entry name" value="WD40 repeat-like"/>
    <property type="match status" value="1"/>
</dbReference>
<keyword evidence="1" id="KW-0853">WD repeat</keyword>
<dbReference type="GO" id="GO:0000109">
    <property type="term" value="C:nucleotide-excision repair complex"/>
    <property type="evidence" value="ECO:0007669"/>
    <property type="project" value="TreeGrafter"/>
</dbReference>
<evidence type="ECO:0000313" key="4">
    <source>
        <dbReference type="Proteomes" id="UP000650467"/>
    </source>
</evidence>
<dbReference type="InterPro" id="IPR036322">
    <property type="entry name" value="WD40_repeat_dom_sf"/>
</dbReference>
<comment type="caution">
    <text evidence="3">The sequence shown here is derived from an EMBL/GenBank/DDBJ whole genome shotgun (WGS) entry which is preliminary data.</text>
</comment>
<dbReference type="PANTHER" id="PTHR46202">
    <property type="entry name" value="DNA EXCISION REPAIR PROTEIN ERCC-8"/>
    <property type="match status" value="1"/>
</dbReference>
<dbReference type="Gene3D" id="2.130.10.10">
    <property type="entry name" value="YVTN repeat-like/Quinoprotein amine dehydrogenase"/>
    <property type="match status" value="2"/>
</dbReference>
<dbReference type="Proteomes" id="UP000650467">
    <property type="component" value="Unassembled WGS sequence"/>
</dbReference>